<dbReference type="InterPro" id="IPR016181">
    <property type="entry name" value="Acyl_CoA_acyltransferase"/>
</dbReference>
<dbReference type="PROSITE" id="PS51186">
    <property type="entry name" value="GNAT"/>
    <property type="match status" value="1"/>
</dbReference>
<proteinExistence type="predicted"/>
<dbReference type="InterPro" id="IPR000182">
    <property type="entry name" value="GNAT_dom"/>
</dbReference>
<reference evidence="3" key="1">
    <citation type="journal article" date="2019" name="Int. J. Syst. Evol. Microbiol.">
        <title>The Global Catalogue of Microorganisms (GCM) 10K type strain sequencing project: providing services to taxonomists for standard genome sequencing and annotation.</title>
        <authorList>
            <consortium name="The Broad Institute Genomics Platform"/>
            <consortium name="The Broad Institute Genome Sequencing Center for Infectious Disease"/>
            <person name="Wu L."/>
            <person name="Ma J."/>
        </authorList>
    </citation>
    <scope>NUCLEOTIDE SEQUENCE [LARGE SCALE GENOMIC DNA]</scope>
    <source>
        <strain evidence="3">CGMCC 4.7289</strain>
    </source>
</reference>
<organism evidence="2 3">
    <name type="scientific">Hamadaea flava</name>
    <dbReference type="NCBI Taxonomy" id="1742688"/>
    <lineage>
        <taxon>Bacteria</taxon>
        <taxon>Bacillati</taxon>
        <taxon>Actinomycetota</taxon>
        <taxon>Actinomycetes</taxon>
        <taxon>Micromonosporales</taxon>
        <taxon>Micromonosporaceae</taxon>
        <taxon>Hamadaea</taxon>
    </lineage>
</organism>
<dbReference type="Proteomes" id="UP001595816">
    <property type="component" value="Unassembled WGS sequence"/>
</dbReference>
<keyword evidence="3" id="KW-1185">Reference proteome</keyword>
<dbReference type="Pfam" id="PF00583">
    <property type="entry name" value="Acetyltransf_1"/>
    <property type="match status" value="1"/>
</dbReference>
<evidence type="ECO:0000313" key="2">
    <source>
        <dbReference type="EMBL" id="MFC4131866.1"/>
    </source>
</evidence>
<sequence length="181" mass="20306">MTDLRVVRGGRVCLGRGRERLLGVYREVYADVLREPFFSESRYWQRLEGYAERNGFALVVGDVDGELVGYALGCTLPAQARWWNGLVDPVDAGLLAEDGRRTFALNEIMVRAAWRRRGFARALHDALLAGRPEQRATLLVDPANGPARAAYLSWGWYAFGRVKPFPDSATFEALMLDLTRG</sequence>
<gene>
    <name evidence="2" type="ORF">ACFOZ4_14755</name>
</gene>
<dbReference type="Gene3D" id="3.40.630.30">
    <property type="match status" value="1"/>
</dbReference>
<feature type="domain" description="N-acetyltransferase" evidence="1">
    <location>
        <begin position="12"/>
        <end position="177"/>
    </location>
</feature>
<evidence type="ECO:0000313" key="3">
    <source>
        <dbReference type="Proteomes" id="UP001595816"/>
    </source>
</evidence>
<evidence type="ECO:0000259" key="1">
    <source>
        <dbReference type="PROSITE" id="PS51186"/>
    </source>
</evidence>
<dbReference type="EMBL" id="JBHSAY010000008">
    <property type="protein sequence ID" value="MFC4131866.1"/>
    <property type="molecule type" value="Genomic_DNA"/>
</dbReference>
<dbReference type="RefSeq" id="WP_253763420.1">
    <property type="nucleotide sequence ID" value="NZ_JAMZDZ010000001.1"/>
</dbReference>
<protein>
    <submittedName>
        <fullName evidence="2">GNAT family N-acetyltransferase</fullName>
    </submittedName>
</protein>
<dbReference type="SUPFAM" id="SSF55729">
    <property type="entry name" value="Acyl-CoA N-acyltransferases (Nat)"/>
    <property type="match status" value="1"/>
</dbReference>
<name>A0ABV8LLK7_9ACTN</name>
<comment type="caution">
    <text evidence="2">The sequence shown here is derived from an EMBL/GenBank/DDBJ whole genome shotgun (WGS) entry which is preliminary data.</text>
</comment>
<accession>A0ABV8LLK7</accession>